<evidence type="ECO:0000313" key="2">
    <source>
        <dbReference type="Proteomes" id="UP001148614"/>
    </source>
</evidence>
<evidence type="ECO:0000313" key="1">
    <source>
        <dbReference type="EMBL" id="KAJ3557427.1"/>
    </source>
</evidence>
<dbReference type="Proteomes" id="UP001148614">
    <property type="component" value="Unassembled WGS sequence"/>
</dbReference>
<sequence length="153" mass="15777">MMVIRTAVSTIAATVKCEEAVPTLVPPPSRCAEAVCPLLGDTLADDGLISWVVLGWLGWLSCVGANEEAMVDEDEDDDGDDDIAVDDSNVSLDSLEVIVSNPGIDVVRLVVVGDDVDIDVDVVDVVELKIEVVRSVVGSGVVSGGGAGSVELA</sequence>
<dbReference type="AlphaFoldDB" id="A0A9W8N5T2"/>
<proteinExistence type="predicted"/>
<comment type="caution">
    <text evidence="1">The sequence shown here is derived from an EMBL/GenBank/DDBJ whole genome shotgun (WGS) entry which is preliminary data.</text>
</comment>
<reference evidence="1" key="1">
    <citation type="submission" date="2022-07" db="EMBL/GenBank/DDBJ databases">
        <title>Genome Sequence of Xylaria arbuscula.</title>
        <authorList>
            <person name="Buettner E."/>
        </authorList>
    </citation>
    <scope>NUCLEOTIDE SEQUENCE</scope>
    <source>
        <strain evidence="1">VT107</strain>
    </source>
</reference>
<dbReference type="EMBL" id="JANPWZ010002609">
    <property type="protein sequence ID" value="KAJ3557427.1"/>
    <property type="molecule type" value="Genomic_DNA"/>
</dbReference>
<accession>A0A9W8N5T2</accession>
<gene>
    <name evidence="1" type="ORF">NPX13_g9930</name>
</gene>
<keyword evidence="2" id="KW-1185">Reference proteome</keyword>
<name>A0A9W8N5T2_9PEZI</name>
<organism evidence="1 2">
    <name type="scientific">Xylaria arbuscula</name>
    <dbReference type="NCBI Taxonomy" id="114810"/>
    <lineage>
        <taxon>Eukaryota</taxon>
        <taxon>Fungi</taxon>
        <taxon>Dikarya</taxon>
        <taxon>Ascomycota</taxon>
        <taxon>Pezizomycotina</taxon>
        <taxon>Sordariomycetes</taxon>
        <taxon>Xylariomycetidae</taxon>
        <taxon>Xylariales</taxon>
        <taxon>Xylariaceae</taxon>
        <taxon>Xylaria</taxon>
    </lineage>
</organism>
<protein>
    <submittedName>
        <fullName evidence="1">Uncharacterized protein</fullName>
    </submittedName>
</protein>